<feature type="region of interest" description="Disordered" evidence="1">
    <location>
        <begin position="494"/>
        <end position="525"/>
    </location>
</feature>
<accession>A0A0D2E9X8</accession>
<dbReference type="GeneID" id="25332063"/>
<dbReference type="Proteomes" id="UP000054342">
    <property type="component" value="Unassembled WGS sequence"/>
</dbReference>
<evidence type="ECO:0000259" key="2">
    <source>
        <dbReference type="PROSITE" id="PS50888"/>
    </source>
</evidence>
<dbReference type="STRING" id="348802.A0A0D2E9X8"/>
<protein>
    <recommendedName>
        <fullName evidence="2">BHLH domain-containing protein</fullName>
    </recommendedName>
</protein>
<dbReference type="Gene3D" id="4.10.280.10">
    <property type="entry name" value="Helix-loop-helix DNA-binding domain"/>
    <property type="match status" value="1"/>
</dbReference>
<feature type="compositionally biased region" description="Acidic residues" evidence="1">
    <location>
        <begin position="343"/>
        <end position="360"/>
    </location>
</feature>
<dbReference type="GO" id="GO:0046983">
    <property type="term" value="F:protein dimerization activity"/>
    <property type="evidence" value="ECO:0007669"/>
    <property type="project" value="InterPro"/>
</dbReference>
<evidence type="ECO:0000313" key="3">
    <source>
        <dbReference type="EMBL" id="KIW51435.1"/>
    </source>
</evidence>
<dbReference type="SUPFAM" id="SSF47459">
    <property type="entry name" value="HLH, helix-loop-helix DNA-binding domain"/>
    <property type="match status" value="1"/>
</dbReference>
<dbReference type="PROSITE" id="PS50888">
    <property type="entry name" value="BHLH"/>
    <property type="match status" value="1"/>
</dbReference>
<feature type="compositionally biased region" description="Polar residues" evidence="1">
    <location>
        <begin position="247"/>
        <end position="270"/>
    </location>
</feature>
<feature type="compositionally biased region" description="Basic and acidic residues" evidence="1">
    <location>
        <begin position="231"/>
        <end position="242"/>
    </location>
</feature>
<feature type="compositionally biased region" description="Low complexity" evidence="1">
    <location>
        <begin position="410"/>
        <end position="426"/>
    </location>
</feature>
<name>A0A0D2E9X8_9EURO</name>
<dbReference type="RefSeq" id="XP_013312020.1">
    <property type="nucleotide sequence ID" value="XM_013456566.1"/>
</dbReference>
<dbReference type="InterPro" id="IPR011598">
    <property type="entry name" value="bHLH_dom"/>
</dbReference>
<evidence type="ECO:0000313" key="4">
    <source>
        <dbReference type="Proteomes" id="UP000054342"/>
    </source>
</evidence>
<evidence type="ECO:0000256" key="1">
    <source>
        <dbReference type="SAM" id="MobiDB-lite"/>
    </source>
</evidence>
<dbReference type="EMBL" id="KN847322">
    <property type="protein sequence ID" value="KIW51435.1"/>
    <property type="molecule type" value="Genomic_DNA"/>
</dbReference>
<gene>
    <name evidence="3" type="ORF">PV05_10155</name>
</gene>
<feature type="region of interest" description="Disordered" evidence="1">
    <location>
        <begin position="218"/>
        <end position="444"/>
    </location>
</feature>
<dbReference type="InterPro" id="IPR036638">
    <property type="entry name" value="HLH_DNA-bd_sf"/>
</dbReference>
<feature type="domain" description="BHLH" evidence="2">
    <location>
        <begin position="430"/>
        <end position="485"/>
    </location>
</feature>
<dbReference type="OrthoDB" id="5778525at2759"/>
<sequence>MLATQTMSSHGGQQNFPFGCRIHGFLPLNTGAFAYVYIIDQQENIHGLGLPEFMNPGPPPGQPLLNAVENQDLDTFFNDFDQNATAKQFTQFMPTGHDQYFGMPPTFVGSETDLGGRPIIDPHQLQGGTFQYGDGMLGHDMNNLGQTNTMDNRMHGQVYGNSAFQTSLVSQLQTAATMQPAFVPAWQQQAFNPQSMMDAQQPIRQTVAFGTDARFQPNGYAAAPHNPLDPDIPHGMKMHPMDWFEPTSGSTTQPNTRPSTRPNTQPSSPNWHKKRTFDDFQGDQSAHNGFVASTKGQQNAVAQPTPPFHPRKRNSAVKNEKGKSSQPPTPLSNSKSHTPLKSEDDDHELDAEAEEEDETTEQARSPSPAPWPANKARPPRKVPPPPPPKPTRKKKASVDSTTTPIKPKAKVASSGSSSKLSSRVPLTLEQKKANHTNSEQRRRDATARAYAELYDLVPELEEMGKQSTMKKLEVVVAKVRRVKQRVEELRLKLGLDPGTGRPSTSPMHSAGGNVLMHGDIHGWHQ</sequence>
<dbReference type="AlphaFoldDB" id="A0A0D2E9X8"/>
<proteinExistence type="predicted"/>
<organism evidence="3 4">
    <name type="scientific">Exophiala xenobiotica</name>
    <dbReference type="NCBI Taxonomy" id="348802"/>
    <lineage>
        <taxon>Eukaryota</taxon>
        <taxon>Fungi</taxon>
        <taxon>Dikarya</taxon>
        <taxon>Ascomycota</taxon>
        <taxon>Pezizomycotina</taxon>
        <taxon>Eurotiomycetes</taxon>
        <taxon>Chaetothyriomycetidae</taxon>
        <taxon>Chaetothyriales</taxon>
        <taxon>Herpotrichiellaceae</taxon>
        <taxon>Exophiala</taxon>
    </lineage>
</organism>
<keyword evidence="4" id="KW-1185">Reference proteome</keyword>
<reference evidence="3 4" key="1">
    <citation type="submission" date="2015-01" db="EMBL/GenBank/DDBJ databases">
        <title>The Genome Sequence of Exophiala xenobiotica CBS118157.</title>
        <authorList>
            <consortium name="The Broad Institute Genomics Platform"/>
            <person name="Cuomo C."/>
            <person name="de Hoog S."/>
            <person name="Gorbushina A."/>
            <person name="Stielow B."/>
            <person name="Teixiera M."/>
            <person name="Abouelleil A."/>
            <person name="Chapman S.B."/>
            <person name="Priest M."/>
            <person name="Young S.K."/>
            <person name="Wortman J."/>
            <person name="Nusbaum C."/>
            <person name="Birren B."/>
        </authorList>
    </citation>
    <scope>NUCLEOTIDE SEQUENCE [LARGE SCALE GENOMIC DNA]</scope>
    <source>
        <strain evidence="3 4">CBS 118157</strain>
    </source>
</reference>